<dbReference type="GO" id="GO:0016740">
    <property type="term" value="F:transferase activity"/>
    <property type="evidence" value="ECO:0007669"/>
    <property type="project" value="UniProtKB-KW"/>
</dbReference>
<dbReference type="EMBL" id="PEXQ01000026">
    <property type="protein sequence ID" value="PIU15903.1"/>
    <property type="molecule type" value="Genomic_DNA"/>
</dbReference>
<dbReference type="SUPFAM" id="SSF53335">
    <property type="entry name" value="S-adenosyl-L-methionine-dependent methyltransferases"/>
    <property type="match status" value="1"/>
</dbReference>
<evidence type="ECO:0000256" key="1">
    <source>
        <dbReference type="ARBA" id="ARBA00022679"/>
    </source>
</evidence>
<dbReference type="AlphaFoldDB" id="A0A2M6XUS3"/>
<feature type="domain" description="Methyltransferase" evidence="2">
    <location>
        <begin position="61"/>
        <end position="155"/>
    </location>
</feature>
<evidence type="ECO:0000259" key="2">
    <source>
        <dbReference type="Pfam" id="PF13649"/>
    </source>
</evidence>
<gene>
    <name evidence="3" type="ORF">COT20_01065</name>
</gene>
<dbReference type="CDD" id="cd02440">
    <property type="entry name" value="AdoMet_MTases"/>
    <property type="match status" value="1"/>
</dbReference>
<dbReference type="InterPro" id="IPR029063">
    <property type="entry name" value="SAM-dependent_MTases_sf"/>
</dbReference>
<reference evidence="4" key="1">
    <citation type="submission" date="2017-09" db="EMBL/GenBank/DDBJ databases">
        <title>Depth-based differentiation of microbial function through sediment-hosted aquifers and enrichment of novel symbionts in the deep terrestrial subsurface.</title>
        <authorList>
            <person name="Probst A.J."/>
            <person name="Ladd B."/>
            <person name="Jarett J.K."/>
            <person name="Geller-Mcgrath D.E."/>
            <person name="Sieber C.M.K."/>
            <person name="Emerson J.B."/>
            <person name="Anantharaman K."/>
            <person name="Thomas B.C."/>
            <person name="Malmstrom R."/>
            <person name="Stieglmeier M."/>
            <person name="Klingl A."/>
            <person name="Woyke T."/>
            <person name="Ryan C.M."/>
            <person name="Banfield J.F."/>
        </authorList>
    </citation>
    <scope>NUCLEOTIDE SEQUENCE [LARGE SCALE GENOMIC DNA]</scope>
</reference>
<protein>
    <recommendedName>
        <fullName evidence="2">Methyltransferase domain-containing protein</fullName>
    </recommendedName>
</protein>
<proteinExistence type="predicted"/>
<dbReference type="InterPro" id="IPR041698">
    <property type="entry name" value="Methyltransf_25"/>
</dbReference>
<name>A0A2M6XUS3_9BACT</name>
<sequence>MRVKKDSQQKFNYYQEKQKFYLETYWKNNDEGNLYRPNGFENLPENIYQAFCEQIDKNGKILDLGCGNGLMLRYLMEATGYKLIPYGIDFIKPPIKQAKEVLHPQYAAHFVVGNVIDYSFKSGPFDFIFATIHHIHPADRGKYLQKIKKHCKKKGKIIFYEYSDVLKQNQYNWVGEFPELKDWRLVRKDFPGVSIAVWKKT</sequence>
<evidence type="ECO:0000313" key="3">
    <source>
        <dbReference type="EMBL" id="PIU15903.1"/>
    </source>
</evidence>
<comment type="caution">
    <text evidence="3">The sequence shown here is derived from an EMBL/GenBank/DDBJ whole genome shotgun (WGS) entry which is preliminary data.</text>
</comment>
<organism evidence="3 4">
    <name type="scientific">bacterium (Candidatus Gribaldobacteria) CG08_land_8_20_14_0_20_39_15</name>
    <dbReference type="NCBI Taxonomy" id="2014273"/>
    <lineage>
        <taxon>Bacteria</taxon>
        <taxon>Candidatus Gribaldobacteria</taxon>
    </lineage>
</organism>
<dbReference type="PANTHER" id="PTHR43861">
    <property type="entry name" value="TRANS-ACONITATE 2-METHYLTRANSFERASE-RELATED"/>
    <property type="match status" value="1"/>
</dbReference>
<dbReference type="Gene3D" id="3.40.50.150">
    <property type="entry name" value="Vaccinia Virus protein VP39"/>
    <property type="match status" value="1"/>
</dbReference>
<dbReference type="Pfam" id="PF13649">
    <property type="entry name" value="Methyltransf_25"/>
    <property type="match status" value="1"/>
</dbReference>
<evidence type="ECO:0000313" key="4">
    <source>
        <dbReference type="Proteomes" id="UP000229784"/>
    </source>
</evidence>
<keyword evidence="1" id="KW-0808">Transferase</keyword>
<dbReference type="Proteomes" id="UP000229784">
    <property type="component" value="Unassembled WGS sequence"/>
</dbReference>
<accession>A0A2M6XUS3</accession>